<feature type="compositionally biased region" description="Polar residues" evidence="1">
    <location>
        <begin position="52"/>
        <end position="67"/>
    </location>
</feature>
<gene>
    <name evidence="4" type="ORF">DL796_00120</name>
</gene>
<keyword evidence="2" id="KW-0732">Signal</keyword>
<feature type="region of interest" description="Disordered" evidence="1">
    <location>
        <begin position="27"/>
        <end position="68"/>
    </location>
</feature>
<feature type="compositionally biased region" description="Low complexity" evidence="1">
    <location>
        <begin position="30"/>
        <end position="47"/>
    </location>
</feature>
<name>A0A318D9N2_9GAMM</name>
<dbReference type="Gene3D" id="2.40.50.540">
    <property type="match status" value="1"/>
</dbReference>
<dbReference type="EMBL" id="QICH01000001">
    <property type="protein sequence ID" value="PXF63597.1"/>
    <property type="molecule type" value="Genomic_DNA"/>
</dbReference>
<organism evidence="4 5">
    <name type="scientific">Kangiella spongicola</name>
    <dbReference type="NCBI Taxonomy" id="796379"/>
    <lineage>
        <taxon>Bacteria</taxon>
        <taxon>Pseudomonadati</taxon>
        <taxon>Pseudomonadota</taxon>
        <taxon>Gammaproteobacteria</taxon>
        <taxon>Kangiellales</taxon>
        <taxon>Kangiellaceae</taxon>
        <taxon>Kangiella</taxon>
    </lineage>
</organism>
<evidence type="ECO:0000256" key="1">
    <source>
        <dbReference type="SAM" id="MobiDB-lite"/>
    </source>
</evidence>
<accession>A0A318D9N2</accession>
<evidence type="ECO:0000313" key="4">
    <source>
        <dbReference type="EMBL" id="PXF63597.1"/>
    </source>
</evidence>
<evidence type="ECO:0000256" key="2">
    <source>
        <dbReference type="SAM" id="SignalP"/>
    </source>
</evidence>
<feature type="chain" id="PRO_5016245668" description="NlpE C-terminal OB domain-containing protein" evidence="2">
    <location>
        <begin position="25"/>
        <end position="156"/>
    </location>
</feature>
<dbReference type="RefSeq" id="WP_110198865.1">
    <property type="nucleotide sequence ID" value="NZ_QICH01000001.1"/>
</dbReference>
<dbReference type="OrthoDB" id="9809132at2"/>
<evidence type="ECO:0000313" key="5">
    <source>
        <dbReference type="Proteomes" id="UP000247689"/>
    </source>
</evidence>
<feature type="domain" description="NlpE C-terminal OB" evidence="3">
    <location>
        <begin position="71"/>
        <end position="155"/>
    </location>
</feature>
<feature type="signal peptide" evidence="2">
    <location>
        <begin position="1"/>
        <end position="24"/>
    </location>
</feature>
<dbReference type="Proteomes" id="UP000247689">
    <property type="component" value="Unassembled WGS sequence"/>
</dbReference>
<dbReference type="AlphaFoldDB" id="A0A318D9N2"/>
<dbReference type="PROSITE" id="PS51257">
    <property type="entry name" value="PROKAR_LIPOPROTEIN"/>
    <property type="match status" value="1"/>
</dbReference>
<evidence type="ECO:0000259" key="3">
    <source>
        <dbReference type="Pfam" id="PF17185"/>
    </source>
</evidence>
<comment type="caution">
    <text evidence="4">The sequence shown here is derived from an EMBL/GenBank/DDBJ whole genome shotgun (WGS) entry which is preliminary data.</text>
</comment>
<reference evidence="4 5" key="1">
    <citation type="submission" date="2018-05" db="EMBL/GenBank/DDBJ databases">
        <title>Kangiella spongicola genome sequence.</title>
        <authorList>
            <person name="Maclea K.S."/>
            <person name="Goen A.E."/>
            <person name="Kelley C."/>
            <person name="Underriner A."/>
            <person name="Silverwood T."/>
            <person name="Trachtenberg A.M."/>
        </authorList>
    </citation>
    <scope>NUCLEOTIDE SEQUENCE [LARGE SCALE GENOMIC DNA]</scope>
    <source>
        <strain evidence="4 5">ATCC BAA-2076</strain>
    </source>
</reference>
<dbReference type="InterPro" id="IPR033450">
    <property type="entry name" value="NlpE_C"/>
</dbReference>
<protein>
    <recommendedName>
        <fullName evidence="3">NlpE C-terminal OB domain-containing protein</fullName>
    </recommendedName>
</protein>
<keyword evidence="5" id="KW-1185">Reference proteome</keyword>
<dbReference type="Pfam" id="PF17185">
    <property type="entry name" value="NlpE_C"/>
    <property type="match status" value="1"/>
</dbReference>
<proteinExistence type="predicted"/>
<dbReference type="InterPro" id="IPR038139">
    <property type="entry name" value="NlpE_C_sf"/>
</dbReference>
<sequence>MTTVKHLLKVSLVAVALSALFACSDDTAPKKTNQTQPQETKTQQQTEDSQEIFNSPTDAQQPETQDSPEIKKGLYVYYQDKATFTDCSNNLSYPVAKEGNFYELEATYIALKDQPQQKLLFEVKGDYAMRPPEQGDDVDMLIPTELLGVVHKENCP</sequence>